<reference evidence="1 2" key="2">
    <citation type="submission" date="2018-11" db="EMBL/GenBank/DDBJ databases">
        <authorList>
            <consortium name="Pathogen Informatics"/>
        </authorList>
    </citation>
    <scope>NUCLEOTIDE SEQUENCE [LARGE SCALE GENOMIC DNA]</scope>
</reference>
<dbReference type="AlphaFoldDB" id="A0A0N4YPB0"/>
<dbReference type="WBParaSite" id="NBR_0001908101-mRNA-1">
    <property type="protein sequence ID" value="NBR_0001908101-mRNA-1"/>
    <property type="gene ID" value="NBR_0001908101"/>
</dbReference>
<dbReference type="Proteomes" id="UP000271162">
    <property type="component" value="Unassembled WGS sequence"/>
</dbReference>
<dbReference type="PANTHER" id="PTHR31895">
    <property type="entry name" value="PROTEIN CBG03177-RELATED"/>
    <property type="match status" value="1"/>
</dbReference>
<organism evidence="3">
    <name type="scientific">Nippostrongylus brasiliensis</name>
    <name type="common">Rat hookworm</name>
    <dbReference type="NCBI Taxonomy" id="27835"/>
    <lineage>
        <taxon>Eukaryota</taxon>
        <taxon>Metazoa</taxon>
        <taxon>Ecdysozoa</taxon>
        <taxon>Nematoda</taxon>
        <taxon>Chromadorea</taxon>
        <taxon>Rhabditida</taxon>
        <taxon>Rhabditina</taxon>
        <taxon>Rhabditomorpha</taxon>
        <taxon>Strongyloidea</taxon>
        <taxon>Heligmosomidae</taxon>
        <taxon>Nippostrongylus</taxon>
    </lineage>
</organism>
<gene>
    <name evidence="1" type="ORF">NBR_LOCUS19082</name>
</gene>
<evidence type="ECO:0000313" key="3">
    <source>
        <dbReference type="WBParaSite" id="NBR_0001908101-mRNA-1"/>
    </source>
</evidence>
<protein>
    <submittedName>
        <fullName evidence="3">Keratin</fullName>
    </submittedName>
</protein>
<evidence type="ECO:0000313" key="1">
    <source>
        <dbReference type="EMBL" id="VDL82811.1"/>
    </source>
</evidence>
<dbReference type="PANTHER" id="PTHR31895:SF9">
    <property type="entry name" value="ACTIVATED IN BLOCKED UNFOLDED PROTEIN RESPONSE-RELATED"/>
    <property type="match status" value="1"/>
</dbReference>
<dbReference type="EMBL" id="UYSL01023888">
    <property type="protein sequence ID" value="VDL82811.1"/>
    <property type="molecule type" value="Genomic_DNA"/>
</dbReference>
<dbReference type="STRING" id="27835.A0A0N4YPB0"/>
<keyword evidence="2" id="KW-1185">Reference proteome</keyword>
<reference evidence="3" key="1">
    <citation type="submission" date="2017-02" db="UniProtKB">
        <authorList>
            <consortium name="WormBaseParasite"/>
        </authorList>
    </citation>
    <scope>IDENTIFICATION</scope>
</reference>
<accession>A0A0N4YPB0</accession>
<proteinExistence type="predicted"/>
<evidence type="ECO:0000313" key="2">
    <source>
        <dbReference type="Proteomes" id="UP000271162"/>
    </source>
</evidence>
<sequence length="204" mass="21929">MPTPTATTICLTTSNASTQLIIIAEFADSRVSYQPEHVAVVVSSSHDQPDQFAGPPAFKTMRRTRCGQCESTCSQSCPQQTQAPQCQQQCTQLCEPVCNPTQQEFYPDIVDLFQSKTQQGLTVTITMSQGALQSSNCQSNCETSCNTQCTQQSQPAAQCAPACSQSCTQSCQPATVSCQRSTASSQCTCPQNYSPCGSSQCCRK</sequence>
<dbReference type="OMA" id="ENACNAQ"/>
<name>A0A0N4YPB0_NIPBR</name>